<dbReference type="InterPro" id="IPR013889">
    <property type="entry name" value="Karyogamy_KAR9"/>
</dbReference>
<evidence type="ECO:0000256" key="1">
    <source>
        <dbReference type="SAM" id="Coils"/>
    </source>
</evidence>
<feature type="region of interest" description="Disordered" evidence="2">
    <location>
        <begin position="411"/>
        <end position="593"/>
    </location>
</feature>
<dbReference type="GO" id="GO:0043332">
    <property type="term" value="C:mating projection tip"/>
    <property type="evidence" value="ECO:0007669"/>
    <property type="project" value="TreeGrafter"/>
</dbReference>
<feature type="compositionally biased region" description="Polar residues" evidence="2">
    <location>
        <begin position="563"/>
        <end position="587"/>
    </location>
</feature>
<feature type="compositionally biased region" description="Polar residues" evidence="2">
    <location>
        <begin position="501"/>
        <end position="518"/>
    </location>
</feature>
<proteinExistence type="predicted"/>
<sequence length="593" mass="67034">MSRVPFTEQLNALTGVTLPVLGESERSVEDVDRAVDRVLEYFSIGRDVLSGLDAQDDVEWMFEGREAILNVGKTIMKAGELMDQLMTVLEQTKECNNNGSSDKQASKRYIPVIEKIERAITEWHKILELIQAIRNQVDIATEWKDLNDQILTEVEDEISHCYSIIFEIEENRHFPAVEKVDIDSLTTALNESPFIDQPRLPTLSQVERTVNDKFIEVSTRLKPLQASLDFIPLRLEQYGAKADDVFPSSVKTLNAKHLTLRSNLDELVNEVKALQKELGEDRWSTIFKNTGVQASEMLDSYQENLDLINLEKRKAKLHNRSVDVVKVERLATKNAHLSPAIDRILALLDRALRDHLTGNSEMYQLQANLHKRWKSLTLVKDQNSNTHHKQVDNSPLTAKSGFTLEDLSSISSSNTSWSSTSSTHSPLSSIDSSPTLSQSFKPKDNNNNHRLSLLPVPSASPRPMNHVESKIPPPTPTQLPRRSLPSDTNNFSRPLSRLRKSSISQCDTRIPQTPSRVVSETVRRKPRFSNTPSMLPRPSSPTKSVTRKTSLPGFMQPRKVDLVNQQLKEPSTIKRPNTVTGLRSKTPSRPPWR</sequence>
<dbReference type="GO" id="GO:0005816">
    <property type="term" value="C:spindle pole body"/>
    <property type="evidence" value="ECO:0007669"/>
    <property type="project" value="TreeGrafter"/>
</dbReference>
<accession>A0A642UFX6</accession>
<dbReference type="VEuPathDB" id="FungiDB:TRICI_006780"/>
<dbReference type="AlphaFoldDB" id="A0A642UFX6"/>
<name>A0A642UFX6_9ASCO</name>
<evidence type="ECO:0000313" key="3">
    <source>
        <dbReference type="EMBL" id="KAA8897104.1"/>
    </source>
</evidence>
<gene>
    <name evidence="3" type="ORF">TRICI_006780</name>
</gene>
<dbReference type="GO" id="GO:0051293">
    <property type="term" value="P:establishment of spindle localization"/>
    <property type="evidence" value="ECO:0007669"/>
    <property type="project" value="TreeGrafter"/>
</dbReference>
<evidence type="ECO:0008006" key="5">
    <source>
        <dbReference type="Google" id="ProtNLM"/>
    </source>
</evidence>
<dbReference type="OrthoDB" id="3980028at2759"/>
<dbReference type="PANTHER" id="PTHR37271:SF1">
    <property type="entry name" value="KARYOGAMY PROTEIN KAR9"/>
    <property type="match status" value="1"/>
</dbReference>
<dbReference type="GO" id="GO:0030473">
    <property type="term" value="P:nuclear migration along microtubule"/>
    <property type="evidence" value="ECO:0007669"/>
    <property type="project" value="TreeGrafter"/>
</dbReference>
<organism evidence="3 4">
    <name type="scientific">Trichomonascus ciferrii</name>
    <dbReference type="NCBI Taxonomy" id="44093"/>
    <lineage>
        <taxon>Eukaryota</taxon>
        <taxon>Fungi</taxon>
        <taxon>Dikarya</taxon>
        <taxon>Ascomycota</taxon>
        <taxon>Saccharomycotina</taxon>
        <taxon>Dipodascomycetes</taxon>
        <taxon>Dipodascales</taxon>
        <taxon>Trichomonascaceae</taxon>
        <taxon>Trichomonascus</taxon>
        <taxon>Trichomonascus ciferrii complex</taxon>
    </lineage>
</organism>
<dbReference type="EMBL" id="SWFS01000569">
    <property type="protein sequence ID" value="KAA8897104.1"/>
    <property type="molecule type" value="Genomic_DNA"/>
</dbReference>
<protein>
    <recommendedName>
        <fullName evidence="5">Karyogamy protein</fullName>
    </recommendedName>
</protein>
<feature type="coiled-coil region" evidence="1">
    <location>
        <begin position="250"/>
        <end position="318"/>
    </location>
</feature>
<keyword evidence="1" id="KW-0175">Coiled coil</keyword>
<reference evidence="3" key="1">
    <citation type="journal article" date="2019" name="G3 (Bethesda)">
        <title>Genome Assemblies of Two Rare Opportunistic Yeast Pathogens: Diutina rugosa (syn. Candida rugosa) and Trichomonascus ciferrii (syn. Candida ciferrii).</title>
        <authorList>
            <person name="Mixao V."/>
            <person name="Saus E."/>
            <person name="Hansen A.P."/>
            <person name="Lass-Florl C."/>
            <person name="Gabaldon T."/>
        </authorList>
    </citation>
    <scope>NUCLEOTIDE SEQUENCE</scope>
    <source>
        <strain evidence="3">CBS 4856</strain>
    </source>
</reference>
<keyword evidence="4" id="KW-1185">Reference proteome</keyword>
<feature type="compositionally biased region" description="Polar residues" evidence="2">
    <location>
        <begin position="540"/>
        <end position="549"/>
    </location>
</feature>
<dbReference type="GO" id="GO:0031578">
    <property type="term" value="P:mitotic spindle orientation checkpoint signaling"/>
    <property type="evidence" value="ECO:0007669"/>
    <property type="project" value="TreeGrafter"/>
</dbReference>
<evidence type="ECO:0000313" key="4">
    <source>
        <dbReference type="Proteomes" id="UP000761534"/>
    </source>
</evidence>
<dbReference type="Proteomes" id="UP000761534">
    <property type="component" value="Unassembled WGS sequence"/>
</dbReference>
<dbReference type="PANTHER" id="PTHR37271">
    <property type="entry name" value="KARYOGAMY PROTEIN KAR9"/>
    <property type="match status" value="1"/>
</dbReference>
<feature type="compositionally biased region" description="Low complexity" evidence="2">
    <location>
        <begin position="411"/>
        <end position="439"/>
    </location>
</feature>
<dbReference type="Pfam" id="PF08580">
    <property type="entry name" value="KAR9"/>
    <property type="match status" value="1"/>
</dbReference>
<dbReference type="GO" id="GO:0005938">
    <property type="term" value="C:cell cortex"/>
    <property type="evidence" value="ECO:0007669"/>
    <property type="project" value="TreeGrafter"/>
</dbReference>
<evidence type="ECO:0000256" key="2">
    <source>
        <dbReference type="SAM" id="MobiDB-lite"/>
    </source>
</evidence>
<comment type="caution">
    <text evidence="3">The sequence shown here is derived from an EMBL/GenBank/DDBJ whole genome shotgun (WGS) entry which is preliminary data.</text>
</comment>